<feature type="signal peptide" evidence="7">
    <location>
        <begin position="1"/>
        <end position="28"/>
    </location>
</feature>
<evidence type="ECO:0000313" key="11">
    <source>
        <dbReference type="Proteomes" id="UP001082899"/>
    </source>
</evidence>
<dbReference type="PANTHER" id="PTHR35272">
    <property type="entry name" value="THIOL:DISULFIDE INTERCHANGE PROTEIN DSBC-RELATED"/>
    <property type="match status" value="1"/>
</dbReference>
<evidence type="ECO:0000256" key="3">
    <source>
        <dbReference type="ARBA" id="ARBA00022729"/>
    </source>
</evidence>
<comment type="caution">
    <text evidence="10">The sequence shown here is derived from an EMBL/GenBank/DDBJ whole genome shotgun (WGS) entry which is preliminary data.</text>
</comment>
<evidence type="ECO:0000256" key="5">
    <source>
        <dbReference type="ARBA" id="ARBA00023157"/>
    </source>
</evidence>
<dbReference type="SUPFAM" id="SSF54423">
    <property type="entry name" value="DsbC/DsbG N-terminal domain-like"/>
    <property type="match status" value="1"/>
</dbReference>
<keyword evidence="3 7" id="KW-0732">Signal</keyword>
<evidence type="ECO:0000256" key="1">
    <source>
        <dbReference type="ARBA" id="ARBA00004418"/>
    </source>
</evidence>
<feature type="chain" id="PRO_5045011763" description="Thiol:disulfide interchange protein" evidence="7">
    <location>
        <begin position="29"/>
        <end position="247"/>
    </location>
</feature>
<accession>A0ABT3ZQN9</accession>
<dbReference type="Pfam" id="PF13098">
    <property type="entry name" value="Thioredoxin_2"/>
    <property type="match status" value="1"/>
</dbReference>
<dbReference type="InterPro" id="IPR036249">
    <property type="entry name" value="Thioredoxin-like_sf"/>
</dbReference>
<dbReference type="InterPro" id="IPR009094">
    <property type="entry name" value="DiS-bond_isomerase_DsbC/G_N_sf"/>
</dbReference>
<dbReference type="InterPro" id="IPR018950">
    <property type="entry name" value="DiS-bond_isomerase_DsbC/G_N"/>
</dbReference>
<dbReference type="InterPro" id="IPR033954">
    <property type="entry name" value="DiS-bond_Isoase_DsbC/G"/>
</dbReference>
<dbReference type="InterPro" id="IPR051470">
    <property type="entry name" value="Thiol:disulfide_interchange"/>
</dbReference>
<evidence type="ECO:0000256" key="7">
    <source>
        <dbReference type="RuleBase" id="RU364038"/>
    </source>
</evidence>
<dbReference type="Gene3D" id="3.40.30.10">
    <property type="entry name" value="Glutaredoxin"/>
    <property type="match status" value="1"/>
</dbReference>
<dbReference type="SUPFAM" id="SSF52833">
    <property type="entry name" value="Thioredoxin-like"/>
    <property type="match status" value="1"/>
</dbReference>
<feature type="domain" description="Disulphide bond isomerase DsbC/G N-terminal" evidence="8">
    <location>
        <begin position="27"/>
        <end position="95"/>
    </location>
</feature>
<evidence type="ECO:0000259" key="9">
    <source>
        <dbReference type="Pfam" id="PF13098"/>
    </source>
</evidence>
<evidence type="ECO:0000313" key="10">
    <source>
        <dbReference type="EMBL" id="MCY0388250.1"/>
    </source>
</evidence>
<organism evidence="10 11">
    <name type="scientific">Robbsia betulipollinis</name>
    <dbReference type="NCBI Taxonomy" id="2981849"/>
    <lineage>
        <taxon>Bacteria</taxon>
        <taxon>Pseudomonadati</taxon>
        <taxon>Pseudomonadota</taxon>
        <taxon>Betaproteobacteria</taxon>
        <taxon>Burkholderiales</taxon>
        <taxon>Burkholderiaceae</taxon>
        <taxon>Robbsia</taxon>
    </lineage>
</organism>
<comment type="similarity">
    <text evidence="2 7">Belongs to the thioredoxin family. DsbC subfamily.</text>
</comment>
<keyword evidence="6 7" id="KW-0676">Redox-active center</keyword>
<dbReference type="EMBL" id="JAPMXC010000003">
    <property type="protein sequence ID" value="MCY0388250.1"/>
    <property type="molecule type" value="Genomic_DNA"/>
</dbReference>
<evidence type="ECO:0000256" key="2">
    <source>
        <dbReference type="ARBA" id="ARBA00009813"/>
    </source>
</evidence>
<evidence type="ECO:0000256" key="6">
    <source>
        <dbReference type="ARBA" id="ARBA00023284"/>
    </source>
</evidence>
<keyword evidence="5" id="KW-1015">Disulfide bond</keyword>
<comment type="subcellular location">
    <subcellularLocation>
        <location evidence="1 7">Periplasm</location>
    </subcellularLocation>
</comment>
<evidence type="ECO:0000256" key="4">
    <source>
        <dbReference type="ARBA" id="ARBA00022764"/>
    </source>
</evidence>
<protein>
    <recommendedName>
        <fullName evidence="7">Thiol:disulfide interchange protein</fullName>
    </recommendedName>
</protein>
<gene>
    <name evidence="10" type="ORF">OVY01_13580</name>
</gene>
<dbReference type="Pfam" id="PF10411">
    <property type="entry name" value="DsbC_N"/>
    <property type="match status" value="1"/>
</dbReference>
<reference evidence="10" key="1">
    <citation type="submission" date="2022-11" db="EMBL/GenBank/DDBJ databases">
        <title>Robbsia betulipollinis sp. nov., isolated from pollen of birch (Betula pendula).</title>
        <authorList>
            <person name="Shi H."/>
            <person name="Ambika Manirajan B."/>
            <person name="Ratering S."/>
            <person name="Geissler-Plaum R."/>
            <person name="Schnell S."/>
        </authorList>
    </citation>
    <scope>NUCLEOTIDE SEQUENCE</scope>
    <source>
        <strain evidence="10">Bb-Pol-6</strain>
    </source>
</reference>
<proteinExistence type="inferred from homology"/>
<comment type="function">
    <text evidence="7">Required for disulfide bond formation in some periplasmic proteins. Acts by transferring its disulfide bond to other proteins and is reduced in the process.</text>
</comment>
<keyword evidence="11" id="KW-1185">Reference proteome</keyword>
<dbReference type="Proteomes" id="UP001082899">
    <property type="component" value="Unassembled WGS sequence"/>
</dbReference>
<evidence type="ECO:0000259" key="8">
    <source>
        <dbReference type="Pfam" id="PF10411"/>
    </source>
</evidence>
<dbReference type="InterPro" id="IPR012336">
    <property type="entry name" value="Thioredoxin-like_fold"/>
</dbReference>
<keyword evidence="4 7" id="KW-0574">Periplasm</keyword>
<sequence>MKFSLPSLFAVAAFALSGLGGVPLLAHADATTDALKATLQKKFGGQAPVSAVRKSPVAGLYEVTFGKQVVYSDPTGRYVILGNIRDTATGEDLTQTRTDELNRIDFARLPLNDAVKVVHGKGERKIAVFSDPNCPYCHRLEETLQGVDNVTVYTFLYPILSPDSAEKSKAIWCAKDKGKSWEDWMLRRVAPTASTAGGCDVAALERNLKLGQDMNVTGTPTVFLVDGNRLPGAVSADELKSRLASAH</sequence>
<dbReference type="PANTHER" id="PTHR35272:SF3">
    <property type="entry name" value="THIOL:DISULFIDE INTERCHANGE PROTEIN DSBC"/>
    <property type="match status" value="1"/>
</dbReference>
<feature type="domain" description="Thioredoxin-like fold" evidence="9">
    <location>
        <begin position="119"/>
        <end position="242"/>
    </location>
</feature>
<dbReference type="Gene3D" id="3.10.450.70">
    <property type="entry name" value="Disulphide bond isomerase, DsbC/G, N-terminal"/>
    <property type="match status" value="1"/>
</dbReference>
<name>A0ABT3ZQN9_9BURK</name>
<dbReference type="CDD" id="cd03020">
    <property type="entry name" value="DsbA_DsbC_DsbG"/>
    <property type="match status" value="1"/>
</dbReference>